<organism evidence="1 2">
    <name type="scientific">Phakopsora pachyrhizi</name>
    <name type="common">Asian soybean rust disease fungus</name>
    <dbReference type="NCBI Taxonomy" id="170000"/>
    <lineage>
        <taxon>Eukaryota</taxon>
        <taxon>Fungi</taxon>
        <taxon>Dikarya</taxon>
        <taxon>Basidiomycota</taxon>
        <taxon>Pucciniomycotina</taxon>
        <taxon>Pucciniomycetes</taxon>
        <taxon>Pucciniales</taxon>
        <taxon>Phakopsoraceae</taxon>
        <taxon>Phakopsora</taxon>
    </lineage>
</organism>
<dbReference type="AlphaFoldDB" id="A0AAV0BL69"/>
<proteinExistence type="predicted"/>
<evidence type="ECO:0000313" key="2">
    <source>
        <dbReference type="Proteomes" id="UP001153365"/>
    </source>
</evidence>
<reference evidence="1" key="1">
    <citation type="submission" date="2022-06" db="EMBL/GenBank/DDBJ databases">
        <authorList>
            <consortium name="SYNGENTA / RWTH Aachen University"/>
        </authorList>
    </citation>
    <scope>NUCLEOTIDE SEQUENCE</scope>
</reference>
<comment type="caution">
    <text evidence="1">The sequence shown here is derived from an EMBL/GenBank/DDBJ whole genome shotgun (WGS) entry which is preliminary data.</text>
</comment>
<accession>A0AAV0BL69</accession>
<dbReference type="EMBL" id="CALTRL010005783">
    <property type="protein sequence ID" value="CAH7686315.1"/>
    <property type="molecule type" value="Genomic_DNA"/>
</dbReference>
<keyword evidence="2" id="KW-1185">Reference proteome</keyword>
<evidence type="ECO:0000313" key="1">
    <source>
        <dbReference type="EMBL" id="CAH7686315.1"/>
    </source>
</evidence>
<protein>
    <submittedName>
        <fullName evidence="1">Uncharacterized protein</fullName>
    </submittedName>
</protein>
<dbReference type="Proteomes" id="UP001153365">
    <property type="component" value="Unassembled WGS sequence"/>
</dbReference>
<name>A0AAV0BL69_PHAPC</name>
<gene>
    <name evidence="1" type="ORF">PPACK8108_LOCUS20948</name>
</gene>
<sequence>MSTILLAQSFGIPQWLTSMMCFIYELKKVFLEKIKDLLQNTTNKGSKYLKHTAAKLFEAEKADPSLKKTSDDKEPTIAQMNFKLITQVSSKIKDQKGDYHNQAARKELEFDFNQLTERESKRVIELEKAQVEAKRYITSEDVHNGFNVLVSPDK</sequence>